<comment type="caution">
    <text evidence="1">The sequence shown here is derived from an EMBL/GenBank/DDBJ whole genome shotgun (WGS) entry which is preliminary data.</text>
</comment>
<keyword evidence="1" id="KW-0808">Transferase</keyword>
<keyword evidence="1" id="KW-0418">Kinase</keyword>
<gene>
    <name evidence="1" type="primary">NADK1</name>
    <name evidence="1" type="ORF">KSP40_PGU017414</name>
</gene>
<accession>A0ABR2M6F3</accession>
<proteinExistence type="predicted"/>
<evidence type="ECO:0000313" key="2">
    <source>
        <dbReference type="Proteomes" id="UP001412067"/>
    </source>
</evidence>
<sequence>MIPSLNPGRAAHEFVEDLPVRAIDEHLQTKSQLEEENTGNRTNTITHRIKWFPFSSGYVHGRVERMHYRQKQRDTRSVLAIPETPINKSGESHFQRDLTNKKCVITRFILEDSPFFTGRIRLFFSFTSSNSGSPQKTSESPRHPLFWKGKALQSDVSTLTRLLGRVRSAGTSYSAGERRGTNPAPLFLLLCKTEAASYWIFIFGLFHYQWNKDGWSNLSCKARKPSGYAHQGTISAVAKALRRAAEGKASAQADAAVWKQKYDLERERNAGLKHQALASYPRDIYRRLQPV</sequence>
<organism evidence="1 2">
    <name type="scientific">Platanthera guangdongensis</name>
    <dbReference type="NCBI Taxonomy" id="2320717"/>
    <lineage>
        <taxon>Eukaryota</taxon>
        <taxon>Viridiplantae</taxon>
        <taxon>Streptophyta</taxon>
        <taxon>Embryophyta</taxon>
        <taxon>Tracheophyta</taxon>
        <taxon>Spermatophyta</taxon>
        <taxon>Magnoliopsida</taxon>
        <taxon>Liliopsida</taxon>
        <taxon>Asparagales</taxon>
        <taxon>Orchidaceae</taxon>
        <taxon>Orchidoideae</taxon>
        <taxon>Orchideae</taxon>
        <taxon>Orchidinae</taxon>
        <taxon>Platanthera</taxon>
    </lineage>
</organism>
<keyword evidence="2" id="KW-1185">Reference proteome</keyword>
<dbReference type="Proteomes" id="UP001412067">
    <property type="component" value="Unassembled WGS sequence"/>
</dbReference>
<dbReference type="GO" id="GO:0016301">
    <property type="term" value="F:kinase activity"/>
    <property type="evidence" value="ECO:0007669"/>
    <property type="project" value="UniProtKB-KW"/>
</dbReference>
<dbReference type="EMBL" id="JBBWWR010000011">
    <property type="protein sequence ID" value="KAK8959757.1"/>
    <property type="molecule type" value="Genomic_DNA"/>
</dbReference>
<reference evidence="1 2" key="1">
    <citation type="journal article" date="2022" name="Nat. Plants">
        <title>Genomes of leafy and leafless Platanthera orchids illuminate the evolution of mycoheterotrophy.</title>
        <authorList>
            <person name="Li M.H."/>
            <person name="Liu K.W."/>
            <person name="Li Z."/>
            <person name="Lu H.C."/>
            <person name="Ye Q.L."/>
            <person name="Zhang D."/>
            <person name="Wang J.Y."/>
            <person name="Li Y.F."/>
            <person name="Zhong Z.M."/>
            <person name="Liu X."/>
            <person name="Yu X."/>
            <person name="Liu D.K."/>
            <person name="Tu X.D."/>
            <person name="Liu B."/>
            <person name="Hao Y."/>
            <person name="Liao X.Y."/>
            <person name="Jiang Y.T."/>
            <person name="Sun W.H."/>
            <person name="Chen J."/>
            <person name="Chen Y.Q."/>
            <person name="Ai Y."/>
            <person name="Zhai J.W."/>
            <person name="Wu S.S."/>
            <person name="Zhou Z."/>
            <person name="Hsiao Y.Y."/>
            <person name="Wu W.L."/>
            <person name="Chen Y.Y."/>
            <person name="Lin Y.F."/>
            <person name="Hsu J.L."/>
            <person name="Li C.Y."/>
            <person name="Wang Z.W."/>
            <person name="Zhao X."/>
            <person name="Zhong W.Y."/>
            <person name="Ma X.K."/>
            <person name="Ma L."/>
            <person name="Huang J."/>
            <person name="Chen G.Z."/>
            <person name="Huang M.Z."/>
            <person name="Huang L."/>
            <person name="Peng D.H."/>
            <person name="Luo Y.B."/>
            <person name="Zou S.Q."/>
            <person name="Chen S.P."/>
            <person name="Lan S."/>
            <person name="Tsai W.C."/>
            <person name="Van de Peer Y."/>
            <person name="Liu Z.J."/>
        </authorList>
    </citation>
    <scope>NUCLEOTIDE SEQUENCE [LARGE SCALE GENOMIC DNA]</scope>
    <source>
        <strain evidence="1">Lor288</strain>
    </source>
</reference>
<protein>
    <submittedName>
        <fullName evidence="1">NAD(H) kinase 1</fullName>
    </submittedName>
</protein>
<evidence type="ECO:0000313" key="1">
    <source>
        <dbReference type="EMBL" id="KAK8959757.1"/>
    </source>
</evidence>
<name>A0ABR2M6F3_9ASPA</name>